<dbReference type="GO" id="GO:0016192">
    <property type="term" value="P:vesicle-mediated transport"/>
    <property type="evidence" value="ECO:0007669"/>
    <property type="project" value="InterPro"/>
</dbReference>
<name>A0AAF3J1Z6_9BILA</name>
<dbReference type="GO" id="GO:0003677">
    <property type="term" value="F:DNA binding"/>
    <property type="evidence" value="ECO:0007669"/>
    <property type="project" value="InterPro"/>
</dbReference>
<feature type="domain" description="VPS9" evidence="7">
    <location>
        <begin position="225"/>
        <end position="367"/>
    </location>
</feature>
<evidence type="ECO:0000256" key="2">
    <source>
        <dbReference type="ARBA" id="ARBA00022771"/>
    </source>
</evidence>
<dbReference type="Pfam" id="PF01754">
    <property type="entry name" value="zf-A20"/>
    <property type="match status" value="1"/>
</dbReference>
<feature type="region of interest" description="Disordered" evidence="5">
    <location>
        <begin position="475"/>
        <end position="498"/>
    </location>
</feature>
<feature type="region of interest" description="Disordered" evidence="5">
    <location>
        <begin position="96"/>
        <end position="125"/>
    </location>
</feature>
<evidence type="ECO:0000256" key="5">
    <source>
        <dbReference type="SAM" id="MobiDB-lite"/>
    </source>
</evidence>
<dbReference type="Pfam" id="PF18151">
    <property type="entry name" value="DUF5601"/>
    <property type="match status" value="1"/>
</dbReference>
<dbReference type="Gene3D" id="1.20.5.4770">
    <property type="match status" value="1"/>
</dbReference>
<keyword evidence="4" id="KW-0175">Coiled coil</keyword>
<evidence type="ECO:0000313" key="9">
    <source>
        <dbReference type="WBParaSite" id="MBELARI_LOCUS11212"/>
    </source>
</evidence>
<feature type="domain" description="A20-type" evidence="6">
    <location>
        <begin position="20"/>
        <end position="54"/>
    </location>
</feature>
<organism evidence="8 9">
    <name type="scientific">Mesorhabditis belari</name>
    <dbReference type="NCBI Taxonomy" id="2138241"/>
    <lineage>
        <taxon>Eukaryota</taxon>
        <taxon>Metazoa</taxon>
        <taxon>Ecdysozoa</taxon>
        <taxon>Nematoda</taxon>
        <taxon>Chromadorea</taxon>
        <taxon>Rhabditida</taxon>
        <taxon>Rhabditina</taxon>
        <taxon>Rhabditomorpha</taxon>
        <taxon>Rhabditoidea</taxon>
        <taxon>Rhabditidae</taxon>
        <taxon>Mesorhabditinae</taxon>
        <taxon>Mesorhabditis</taxon>
    </lineage>
</organism>
<dbReference type="Pfam" id="PF02204">
    <property type="entry name" value="VPS9"/>
    <property type="match status" value="1"/>
</dbReference>
<keyword evidence="1" id="KW-0479">Metal-binding</keyword>
<dbReference type="SUPFAM" id="SSF109993">
    <property type="entry name" value="VPS9 domain"/>
    <property type="match status" value="1"/>
</dbReference>
<evidence type="ECO:0000256" key="3">
    <source>
        <dbReference type="ARBA" id="ARBA00022833"/>
    </source>
</evidence>
<keyword evidence="8" id="KW-1185">Reference proteome</keyword>
<dbReference type="InterPro" id="IPR045046">
    <property type="entry name" value="Vps9-like"/>
</dbReference>
<evidence type="ECO:0000259" key="6">
    <source>
        <dbReference type="PROSITE" id="PS51036"/>
    </source>
</evidence>
<dbReference type="WBParaSite" id="MBELARI_LOCUS11212">
    <property type="protein sequence ID" value="MBELARI_LOCUS11212"/>
    <property type="gene ID" value="MBELARI_LOCUS11212"/>
</dbReference>
<dbReference type="AlphaFoldDB" id="A0AAF3J1Z6"/>
<dbReference type="GO" id="GO:0005085">
    <property type="term" value="F:guanyl-nucleotide exchange factor activity"/>
    <property type="evidence" value="ECO:0007669"/>
    <property type="project" value="InterPro"/>
</dbReference>
<evidence type="ECO:0000256" key="1">
    <source>
        <dbReference type="ARBA" id="ARBA00022723"/>
    </source>
</evidence>
<keyword evidence="3" id="KW-0862">Zinc</keyword>
<dbReference type="InterPro" id="IPR002653">
    <property type="entry name" value="Znf_A20"/>
</dbReference>
<dbReference type="InterPro" id="IPR003123">
    <property type="entry name" value="VPS9"/>
</dbReference>
<feature type="coiled-coil region" evidence="4">
    <location>
        <begin position="399"/>
        <end position="433"/>
    </location>
</feature>
<keyword evidence="2" id="KW-0863">Zinc-finger</keyword>
<protein>
    <submittedName>
        <fullName evidence="9">Rab5 GDP/GTP exchange factor</fullName>
    </submittedName>
</protein>
<dbReference type="PROSITE" id="PS51036">
    <property type="entry name" value="ZF_A20"/>
    <property type="match status" value="1"/>
</dbReference>
<accession>A0AAF3J1Z6</accession>
<dbReference type="PANTHER" id="PTHR23101">
    <property type="entry name" value="RAB GDP/GTP EXCHANGE FACTOR"/>
    <property type="match status" value="1"/>
</dbReference>
<dbReference type="GO" id="GO:0005829">
    <property type="term" value="C:cytosol"/>
    <property type="evidence" value="ECO:0007669"/>
    <property type="project" value="TreeGrafter"/>
</dbReference>
<dbReference type="SMART" id="SM00167">
    <property type="entry name" value="VPS9"/>
    <property type="match status" value="1"/>
</dbReference>
<dbReference type="SUPFAM" id="SSF57716">
    <property type="entry name" value="Glucocorticoid receptor-like (DNA-binding domain)"/>
    <property type="match status" value="1"/>
</dbReference>
<dbReference type="GO" id="GO:0031267">
    <property type="term" value="F:small GTPase binding"/>
    <property type="evidence" value="ECO:0007669"/>
    <property type="project" value="TreeGrafter"/>
</dbReference>
<dbReference type="GO" id="GO:0030139">
    <property type="term" value="C:endocytic vesicle"/>
    <property type="evidence" value="ECO:0007669"/>
    <property type="project" value="TreeGrafter"/>
</dbReference>
<dbReference type="PANTHER" id="PTHR23101:SF122">
    <property type="entry name" value="RABAPTIN-5-ASSOCIATED EXCHANGE FACTOR FOR RAB5"/>
    <property type="match status" value="1"/>
</dbReference>
<dbReference type="Gene3D" id="1.10.246.120">
    <property type="match status" value="1"/>
</dbReference>
<dbReference type="Gene3D" id="1.20.1050.80">
    <property type="entry name" value="VPS9 domain"/>
    <property type="match status" value="1"/>
</dbReference>
<dbReference type="Proteomes" id="UP000887575">
    <property type="component" value="Unassembled WGS sequence"/>
</dbReference>
<dbReference type="InterPro" id="IPR041545">
    <property type="entry name" value="DUF5601"/>
</dbReference>
<sequence>MSTSESDLLEEDRKLRVQINEKDLLCINGCGFYGTPQWGNRCSKCWRAHQIAEKRNIDYARNRTLLAFDRFEEKRKLSSDSRSLTLRNIIKKSPSMFTSSESTSELRASPNGTPSRHGRALSPDSSSARVAFTDWLVGNVPTPVVQEVTKMTKFAEHKIHEFDIAADDMSELVQNFYQHLNDRLNHNKFFQNQESVEVQSVMEEVERYLSVVTYNRLFCPTADEEVGDLSLQERIRSLNWVTAGFLETKLDFKRAAVRDSLDEALTECLSINSPRKIDEKLGCIVRCCHRIFDALRNSAAPTSADEFLPVLIYILLKGNPPLLMSNVKYISRYALPHRIMSGESGYFFTNLSCALQFVQDMNHDSLKMAQTEFEAYTSGQIQPPPSAANCGCNQAIASMEQSLSHLEKLELEQKKLADEMEALGKTVAKMEEEIESSYGFLDDYPTKELQDLLEKVDEEEKKTFQVCNLTAQFQKKKNEAPSQVPNNDAVESQGPKEQ</sequence>
<dbReference type="GO" id="GO:0008270">
    <property type="term" value="F:zinc ion binding"/>
    <property type="evidence" value="ECO:0007669"/>
    <property type="project" value="UniProtKB-KW"/>
</dbReference>
<dbReference type="InterPro" id="IPR037191">
    <property type="entry name" value="VPS9_dom_sf"/>
</dbReference>
<feature type="compositionally biased region" description="Polar residues" evidence="5">
    <location>
        <begin position="480"/>
        <end position="490"/>
    </location>
</feature>
<evidence type="ECO:0000259" key="7">
    <source>
        <dbReference type="PROSITE" id="PS51205"/>
    </source>
</evidence>
<reference evidence="9" key="1">
    <citation type="submission" date="2024-02" db="UniProtKB">
        <authorList>
            <consortium name="WormBaseParasite"/>
        </authorList>
    </citation>
    <scope>IDENTIFICATION</scope>
</reference>
<evidence type="ECO:0000256" key="4">
    <source>
        <dbReference type="SAM" id="Coils"/>
    </source>
</evidence>
<proteinExistence type="predicted"/>
<evidence type="ECO:0000313" key="8">
    <source>
        <dbReference type="Proteomes" id="UP000887575"/>
    </source>
</evidence>
<dbReference type="PROSITE" id="PS51205">
    <property type="entry name" value="VPS9"/>
    <property type="match status" value="1"/>
</dbReference>
<dbReference type="SMART" id="SM00259">
    <property type="entry name" value="ZnF_A20"/>
    <property type="match status" value="1"/>
</dbReference>